<proteinExistence type="predicted"/>
<evidence type="ECO:0000313" key="1">
    <source>
        <dbReference type="EMBL" id="JAP29950.1"/>
    </source>
</evidence>
<sequence>MPDSLTASLGYLCVHMNLLGLLINCQTFCGRTKIRNYNIRIFIFKKKRRCYKIRISCLPFGSSLCAPHVQSYIVVLPPLNFNFKPHDSQPTSLITKPLPWVPSHILFHEPMHPIRLFPATYLILAKYEGNNSSFGF</sequence>
<dbReference type="AlphaFoldDB" id="A0A0V0IBD1"/>
<reference evidence="1" key="1">
    <citation type="submission" date="2015-12" db="EMBL/GenBank/DDBJ databases">
        <title>Gene expression during late stages of embryo sac development: a critical building block for successful pollen-pistil interactions.</title>
        <authorList>
            <person name="Liu Y."/>
            <person name="Joly V."/>
            <person name="Sabar M."/>
            <person name="Matton D.P."/>
        </authorList>
    </citation>
    <scope>NUCLEOTIDE SEQUENCE</scope>
</reference>
<accession>A0A0V0IBD1</accession>
<protein>
    <submittedName>
        <fullName evidence="1">Putative ovule protein</fullName>
    </submittedName>
</protein>
<organism evidence="1">
    <name type="scientific">Solanum chacoense</name>
    <name type="common">Chaco potato</name>
    <dbReference type="NCBI Taxonomy" id="4108"/>
    <lineage>
        <taxon>Eukaryota</taxon>
        <taxon>Viridiplantae</taxon>
        <taxon>Streptophyta</taxon>
        <taxon>Embryophyta</taxon>
        <taxon>Tracheophyta</taxon>
        <taxon>Spermatophyta</taxon>
        <taxon>Magnoliopsida</taxon>
        <taxon>eudicotyledons</taxon>
        <taxon>Gunneridae</taxon>
        <taxon>Pentapetalae</taxon>
        <taxon>asterids</taxon>
        <taxon>lamiids</taxon>
        <taxon>Solanales</taxon>
        <taxon>Solanaceae</taxon>
        <taxon>Solanoideae</taxon>
        <taxon>Solaneae</taxon>
        <taxon>Solanum</taxon>
    </lineage>
</organism>
<name>A0A0V0IBD1_SOLCH</name>
<dbReference type="EMBL" id="GEDG01008572">
    <property type="protein sequence ID" value="JAP29950.1"/>
    <property type="molecule type" value="Transcribed_RNA"/>
</dbReference>